<sequence>MKQLIRSDKFFLNNNDIYILLLIVPVLTCIQFWYNIILHQNIQIGAYFQLILTFYLYFLIVKKKAFLVLSSLLTFLFLSFFYSAYTNTRINENLSYLIVLHNIILLFLILPSFSYKRVKLVELREFLVYFIIIFMIIFEISSQFASKVIIDEYYGIERNYKDGFVISHLAAYYFGVSAFFLWKFKKRWLSVILCMYILTLGARIGLVYILIGIMVLFLYKVNRQLLNFIWKYRVLIFSSLSFTIFLLIAYSLSSSNMENLMVFTSGRSYFQANGILHILNDGISIDNLIGRGPKASNRLNEQFIGAPIWMHNDFLDIAFNLGVIGLLAYLISTFNYFNNVKSLYLLIILFLTAFLNGFITYDPLYILLLSDICFKKSFKV</sequence>
<dbReference type="Proteomes" id="UP000251241">
    <property type="component" value="Unassembled WGS sequence"/>
</dbReference>
<dbReference type="AlphaFoldDB" id="A0A2X2J2E7"/>
<dbReference type="RefSeq" id="WP_112375322.1">
    <property type="nucleotide sequence ID" value="NZ_CP069793.1"/>
</dbReference>
<gene>
    <name evidence="1" type="ORF">NCTC11343_03506</name>
</gene>
<evidence type="ECO:0000313" key="2">
    <source>
        <dbReference type="Proteomes" id="UP000251241"/>
    </source>
</evidence>
<reference evidence="1 2" key="1">
    <citation type="submission" date="2018-06" db="EMBL/GenBank/DDBJ databases">
        <authorList>
            <consortium name="Pathogen Informatics"/>
            <person name="Doyle S."/>
        </authorList>
    </citation>
    <scope>NUCLEOTIDE SEQUENCE [LARGE SCALE GENOMIC DNA]</scope>
    <source>
        <strain evidence="1 2">NCTC11343</strain>
    </source>
</reference>
<dbReference type="GeneID" id="97183362"/>
<dbReference type="EMBL" id="UAUU01000009">
    <property type="protein sequence ID" value="SPZ88472.1"/>
    <property type="molecule type" value="Genomic_DNA"/>
</dbReference>
<name>A0A2X2J2E7_SPHMU</name>
<protein>
    <recommendedName>
        <fullName evidence="3">Lipid A core - O-antigen ligase and related enzymes</fullName>
    </recommendedName>
</protein>
<accession>A0A2X2J2E7</accession>
<proteinExistence type="predicted"/>
<organism evidence="1 2">
    <name type="scientific">Sphingobacterium multivorum</name>
    <dbReference type="NCBI Taxonomy" id="28454"/>
    <lineage>
        <taxon>Bacteria</taxon>
        <taxon>Pseudomonadati</taxon>
        <taxon>Bacteroidota</taxon>
        <taxon>Sphingobacteriia</taxon>
        <taxon>Sphingobacteriales</taxon>
        <taxon>Sphingobacteriaceae</taxon>
        <taxon>Sphingobacterium</taxon>
    </lineage>
</organism>
<evidence type="ECO:0000313" key="1">
    <source>
        <dbReference type="EMBL" id="SPZ88472.1"/>
    </source>
</evidence>
<evidence type="ECO:0008006" key="3">
    <source>
        <dbReference type="Google" id="ProtNLM"/>
    </source>
</evidence>